<feature type="region of interest" description="Disordered" evidence="1">
    <location>
        <begin position="14"/>
        <end position="34"/>
    </location>
</feature>
<dbReference type="EMBL" id="BLXT01005617">
    <property type="protein sequence ID" value="GFO24402.1"/>
    <property type="molecule type" value="Genomic_DNA"/>
</dbReference>
<feature type="compositionally biased region" description="Polar residues" evidence="1">
    <location>
        <begin position="23"/>
        <end position="34"/>
    </location>
</feature>
<protein>
    <submittedName>
        <fullName evidence="2">Uncharacterized protein</fullName>
    </submittedName>
</protein>
<keyword evidence="3" id="KW-1185">Reference proteome</keyword>
<dbReference type="Proteomes" id="UP000735302">
    <property type="component" value="Unassembled WGS sequence"/>
</dbReference>
<reference evidence="2 3" key="1">
    <citation type="journal article" date="2021" name="Elife">
        <title>Chloroplast acquisition without the gene transfer in kleptoplastic sea slugs, Plakobranchus ocellatus.</title>
        <authorList>
            <person name="Maeda T."/>
            <person name="Takahashi S."/>
            <person name="Yoshida T."/>
            <person name="Shimamura S."/>
            <person name="Takaki Y."/>
            <person name="Nagai Y."/>
            <person name="Toyoda A."/>
            <person name="Suzuki Y."/>
            <person name="Arimoto A."/>
            <person name="Ishii H."/>
            <person name="Satoh N."/>
            <person name="Nishiyama T."/>
            <person name="Hasebe M."/>
            <person name="Maruyama T."/>
            <person name="Minagawa J."/>
            <person name="Obokata J."/>
            <person name="Shigenobu S."/>
        </authorList>
    </citation>
    <scope>NUCLEOTIDE SEQUENCE [LARGE SCALE GENOMIC DNA]</scope>
</reference>
<organism evidence="2 3">
    <name type="scientific">Plakobranchus ocellatus</name>
    <dbReference type="NCBI Taxonomy" id="259542"/>
    <lineage>
        <taxon>Eukaryota</taxon>
        <taxon>Metazoa</taxon>
        <taxon>Spiralia</taxon>
        <taxon>Lophotrochozoa</taxon>
        <taxon>Mollusca</taxon>
        <taxon>Gastropoda</taxon>
        <taxon>Heterobranchia</taxon>
        <taxon>Euthyneura</taxon>
        <taxon>Panpulmonata</taxon>
        <taxon>Sacoglossa</taxon>
        <taxon>Placobranchoidea</taxon>
        <taxon>Plakobranchidae</taxon>
        <taxon>Plakobranchus</taxon>
    </lineage>
</organism>
<comment type="caution">
    <text evidence="2">The sequence shown here is derived from an EMBL/GenBank/DDBJ whole genome shotgun (WGS) entry which is preliminary data.</text>
</comment>
<name>A0AAV4BYJ9_9GAST</name>
<evidence type="ECO:0000256" key="1">
    <source>
        <dbReference type="SAM" id="MobiDB-lite"/>
    </source>
</evidence>
<evidence type="ECO:0000313" key="2">
    <source>
        <dbReference type="EMBL" id="GFO24402.1"/>
    </source>
</evidence>
<gene>
    <name evidence="2" type="ORF">PoB_005090700</name>
</gene>
<evidence type="ECO:0000313" key="3">
    <source>
        <dbReference type="Proteomes" id="UP000735302"/>
    </source>
</evidence>
<dbReference type="AlphaFoldDB" id="A0AAV4BYJ9"/>
<proteinExistence type="predicted"/>
<sequence length="114" mass="11995">MDLVENCRVQGVGSTGCGAPMEMSQSSADDPMSTSLSMRPVVAVRYEAISSKVTRSLARRSKLMQSSPRGSMVRGLSFLERNASGTQDQPWVAQVGPPTAVFDASTVKLVGASG</sequence>
<accession>A0AAV4BYJ9</accession>